<evidence type="ECO:0000313" key="12">
    <source>
        <dbReference type="Proteomes" id="UP001348817"/>
    </source>
</evidence>
<evidence type="ECO:0000256" key="4">
    <source>
        <dbReference type="ARBA" id="ARBA00022741"/>
    </source>
</evidence>
<keyword evidence="6" id="KW-1278">Translocase</keyword>
<evidence type="ECO:0000256" key="2">
    <source>
        <dbReference type="ARBA" id="ARBA00005689"/>
    </source>
</evidence>
<dbReference type="Proteomes" id="UP001348817">
    <property type="component" value="Plasmid pFA2"/>
</dbReference>
<keyword evidence="11" id="KW-0614">Plasmid</keyword>
<dbReference type="EMBL" id="AP025316">
    <property type="protein sequence ID" value="BDD12028.1"/>
    <property type="molecule type" value="Genomic_DNA"/>
</dbReference>
<gene>
    <name evidence="11" type="primary">pntA_2</name>
    <name evidence="11" type="ORF">FUAX_44600</name>
</gene>
<dbReference type="SUPFAM" id="SSF52283">
    <property type="entry name" value="Formate/glycerate dehydrogenase catalytic domain-like"/>
    <property type="match status" value="1"/>
</dbReference>
<dbReference type="InterPro" id="IPR036291">
    <property type="entry name" value="NAD(P)-bd_dom_sf"/>
</dbReference>
<feature type="domain" description="Alanine dehydrogenase/pyridine nucleotide transhydrogenase NAD(H)-binding" evidence="9">
    <location>
        <begin position="144"/>
        <end position="308"/>
    </location>
</feature>
<dbReference type="CDD" id="cd05304">
    <property type="entry name" value="Rubrum_tdh"/>
    <property type="match status" value="1"/>
</dbReference>
<organism evidence="11 12">
    <name type="scientific">Fulvitalea axinellae</name>
    <dbReference type="NCBI Taxonomy" id="1182444"/>
    <lineage>
        <taxon>Bacteria</taxon>
        <taxon>Pseudomonadati</taxon>
        <taxon>Bacteroidota</taxon>
        <taxon>Cytophagia</taxon>
        <taxon>Cytophagales</taxon>
        <taxon>Persicobacteraceae</taxon>
        <taxon>Fulvitalea</taxon>
    </lineage>
</organism>
<keyword evidence="5" id="KW-0521">NADP</keyword>
<dbReference type="PROSITE" id="PS00837">
    <property type="entry name" value="ALADH_PNT_2"/>
    <property type="match status" value="1"/>
</dbReference>
<dbReference type="GO" id="GO:0006740">
    <property type="term" value="P:NADPH regeneration"/>
    <property type="evidence" value="ECO:0007669"/>
    <property type="project" value="TreeGrafter"/>
</dbReference>
<evidence type="ECO:0000259" key="9">
    <source>
        <dbReference type="SMART" id="SM01002"/>
    </source>
</evidence>
<keyword evidence="12" id="KW-1185">Reference proteome</keyword>
<dbReference type="Gene3D" id="3.40.50.720">
    <property type="entry name" value="NAD(P)-binding Rossmann-like Domain"/>
    <property type="match status" value="2"/>
</dbReference>
<dbReference type="SUPFAM" id="SSF51735">
    <property type="entry name" value="NAD(P)-binding Rossmann-fold domains"/>
    <property type="match status" value="1"/>
</dbReference>
<dbReference type="InterPro" id="IPR007698">
    <property type="entry name" value="AlaDH/PNT_NAD(H)-bd"/>
</dbReference>
<comment type="similarity">
    <text evidence="2">Belongs to the AlaDH/PNT family.</text>
</comment>
<dbReference type="InterPro" id="IPR008143">
    <property type="entry name" value="Ala_DH/PNT_CS2"/>
</dbReference>
<proteinExistence type="inferred from homology"/>
<dbReference type="Pfam" id="PF01262">
    <property type="entry name" value="AlaDh_PNT_C"/>
    <property type="match status" value="1"/>
</dbReference>
<reference evidence="11 12" key="1">
    <citation type="submission" date="2021-12" db="EMBL/GenBank/DDBJ databases">
        <title>Genome sequencing of bacteria with rrn-lacking chromosome and rrn-plasmid.</title>
        <authorList>
            <person name="Anda M."/>
            <person name="Iwasaki W."/>
        </authorList>
    </citation>
    <scope>NUCLEOTIDE SEQUENCE [LARGE SCALE GENOMIC DNA]</scope>
    <source>
        <strain evidence="11 12">DSM 100852</strain>
        <plasmid evidence="11 12">pFA2</plasmid>
    </source>
</reference>
<dbReference type="SMART" id="SM01003">
    <property type="entry name" value="AlaDh_PNT_N"/>
    <property type="match status" value="1"/>
</dbReference>
<evidence type="ECO:0000256" key="5">
    <source>
        <dbReference type="ARBA" id="ARBA00022857"/>
    </source>
</evidence>
<dbReference type="InterPro" id="IPR007886">
    <property type="entry name" value="AlaDH/PNT_N"/>
</dbReference>
<protein>
    <recommendedName>
        <fullName evidence="3">proton-translocating NAD(P)(+) transhydrogenase</fullName>
        <ecNumber evidence="3">7.1.1.1</ecNumber>
    </recommendedName>
</protein>
<dbReference type="KEGG" id="fax:FUAX_44600"/>
<dbReference type="GO" id="GO:0005886">
    <property type="term" value="C:plasma membrane"/>
    <property type="evidence" value="ECO:0007669"/>
    <property type="project" value="TreeGrafter"/>
</dbReference>
<dbReference type="PANTHER" id="PTHR10160:SF19">
    <property type="entry name" value="PROTON-TRANSLOCATING NAD(P)(+) TRANSHYDROGENASE"/>
    <property type="match status" value="1"/>
</dbReference>
<name>A0AAU9CP20_9BACT</name>
<evidence type="ECO:0000256" key="3">
    <source>
        <dbReference type="ARBA" id="ARBA00012943"/>
    </source>
</evidence>
<dbReference type="PANTHER" id="PTHR10160">
    <property type="entry name" value="NAD(P) TRANSHYDROGENASE"/>
    <property type="match status" value="1"/>
</dbReference>
<dbReference type="GO" id="GO:0016491">
    <property type="term" value="F:oxidoreductase activity"/>
    <property type="evidence" value="ECO:0007669"/>
    <property type="project" value="InterPro"/>
</dbReference>
<accession>A0AAU9CP20</accession>
<dbReference type="AlphaFoldDB" id="A0AAU9CP20"/>
<keyword evidence="7" id="KW-0520">NAD</keyword>
<dbReference type="SMART" id="SM01002">
    <property type="entry name" value="AlaDh_PNT_C"/>
    <property type="match status" value="1"/>
</dbReference>
<dbReference type="GO" id="GO:0008750">
    <property type="term" value="F:proton-translocating NAD(P)+ transhydrogenase activity"/>
    <property type="evidence" value="ECO:0007669"/>
    <property type="project" value="UniProtKB-EC"/>
</dbReference>
<keyword evidence="4" id="KW-0547">Nucleotide-binding</keyword>
<dbReference type="RefSeq" id="WP_338395177.1">
    <property type="nucleotide sequence ID" value="NZ_AP025316.1"/>
</dbReference>
<dbReference type="NCBIfam" id="NF006942">
    <property type="entry name" value="PRK09424.1"/>
    <property type="match status" value="1"/>
</dbReference>
<dbReference type="Pfam" id="PF05222">
    <property type="entry name" value="AlaDh_PNT_N"/>
    <property type="match status" value="1"/>
</dbReference>
<geneLocation type="plasmid" evidence="11 12">
    <name>pFA2</name>
</geneLocation>
<evidence type="ECO:0000256" key="8">
    <source>
        <dbReference type="ARBA" id="ARBA00048202"/>
    </source>
</evidence>
<evidence type="ECO:0000256" key="7">
    <source>
        <dbReference type="ARBA" id="ARBA00023027"/>
    </source>
</evidence>
<dbReference type="GO" id="GO:0050661">
    <property type="term" value="F:NADP binding"/>
    <property type="evidence" value="ECO:0007669"/>
    <property type="project" value="TreeGrafter"/>
</dbReference>
<evidence type="ECO:0000259" key="10">
    <source>
        <dbReference type="SMART" id="SM01003"/>
    </source>
</evidence>
<comment type="catalytic activity">
    <reaction evidence="8">
        <text>NAD(+) + NADPH + H(+)(in) = NADH + NADP(+) + H(+)(out)</text>
        <dbReference type="Rhea" id="RHEA:47992"/>
        <dbReference type="ChEBI" id="CHEBI:15378"/>
        <dbReference type="ChEBI" id="CHEBI:57540"/>
        <dbReference type="ChEBI" id="CHEBI:57783"/>
        <dbReference type="ChEBI" id="CHEBI:57945"/>
        <dbReference type="ChEBI" id="CHEBI:58349"/>
        <dbReference type="EC" id="7.1.1.1"/>
    </reaction>
</comment>
<evidence type="ECO:0000256" key="1">
    <source>
        <dbReference type="ARBA" id="ARBA00003943"/>
    </source>
</evidence>
<feature type="domain" description="Alanine dehydrogenase/pyridine nucleotide transhydrogenase N-terminal" evidence="10">
    <location>
        <begin position="4"/>
        <end position="135"/>
    </location>
</feature>
<comment type="function">
    <text evidence="1">The transhydrogenation between NADH and NADP is coupled to respiration and ATP hydrolysis and functions as a proton pump across the membrane.</text>
</comment>
<dbReference type="EC" id="7.1.1.1" evidence="3"/>
<evidence type="ECO:0000313" key="11">
    <source>
        <dbReference type="EMBL" id="BDD12028.1"/>
    </source>
</evidence>
<sequence length="366" mass="39239">MLLGILKESDDRRVAISPESVKKFKDKFEVKVETGAGANAQFSDKDYTAAGAEATDRKTVLSTADLVFSIDPINQEEAQSLKPGAILICQFAPFNDDKLTVFLAEKGITAFSLDMVPRTTLAQSMDVLSSMASIAGYRAVLKATDFLPRYMPMLTTAAGTIPPAKVLILGAGVAGLQAIATARRLGAVVEAFDTRAASKEEVESLGAKFVEVEGATDDKAAGGYAVEQSDDYKKKQAALIADKAEKADIVITTALLRGRPAPTLVPKTTLDRMKAGSVVIDMASVTGGNCEVTKDKETVVYNGVSVVGHSNLSEEVAQHASILYGKNIENYLKLLWNEQGELDFENEIVAKSCITHNKENYYAKNA</sequence>
<evidence type="ECO:0000256" key="6">
    <source>
        <dbReference type="ARBA" id="ARBA00022967"/>
    </source>
</evidence>